<dbReference type="Proteomes" id="UP000180166">
    <property type="component" value="Chromosome"/>
</dbReference>
<accession>A0ABC8AZI6</accession>
<reference evidence="2 3" key="1">
    <citation type="submission" date="2016-10" db="EMBL/GenBank/DDBJ databases">
        <title>Genome sequence of Nocardia seriolae strain EM150506, isolated from Anguila japonica.</title>
        <authorList>
            <person name="Han H.-J."/>
        </authorList>
    </citation>
    <scope>NUCLEOTIDE SEQUENCE [LARGE SCALE GENOMIC DNA]</scope>
    <source>
        <strain evidence="2 3">EM150506</strain>
    </source>
</reference>
<dbReference type="AlphaFoldDB" id="A0ABC8AZI6"/>
<protein>
    <submittedName>
        <fullName evidence="2">Uncharacterized protein</fullName>
    </submittedName>
</protein>
<feature type="compositionally biased region" description="Low complexity" evidence="1">
    <location>
        <begin position="21"/>
        <end position="35"/>
    </location>
</feature>
<evidence type="ECO:0000313" key="3">
    <source>
        <dbReference type="Proteomes" id="UP000180166"/>
    </source>
</evidence>
<evidence type="ECO:0000313" key="2">
    <source>
        <dbReference type="EMBL" id="APA99519.1"/>
    </source>
</evidence>
<dbReference type="EMBL" id="CP017839">
    <property type="protein sequence ID" value="APA99519.1"/>
    <property type="molecule type" value="Genomic_DNA"/>
</dbReference>
<sequence>MSMLWPRSRKMSSCRYRCRRSAPVSSRPVAASTPPTVIPGSRRSRSGTTLATMPPERRSVAVVRPETGRPRVTSRASVMAPRYAAKAATTIGAILLDSSAAVRSSNSTVAEGNSAETRIGCAAEPPVRPANVTGSASPARWSCQYSRSARIRVESR</sequence>
<evidence type="ECO:0000256" key="1">
    <source>
        <dbReference type="SAM" id="MobiDB-lite"/>
    </source>
</evidence>
<gene>
    <name evidence="2" type="ORF">NS506_05473</name>
</gene>
<organism evidence="2 3">
    <name type="scientific">Nocardia seriolae</name>
    <dbReference type="NCBI Taxonomy" id="37332"/>
    <lineage>
        <taxon>Bacteria</taxon>
        <taxon>Bacillati</taxon>
        <taxon>Actinomycetota</taxon>
        <taxon>Actinomycetes</taxon>
        <taxon>Mycobacteriales</taxon>
        <taxon>Nocardiaceae</taxon>
        <taxon>Nocardia</taxon>
    </lineage>
</organism>
<name>A0ABC8AZI6_9NOCA</name>
<dbReference type="KEGG" id="nsr:NS506_05473"/>
<feature type="region of interest" description="Disordered" evidence="1">
    <location>
        <begin position="19"/>
        <end position="57"/>
    </location>
</feature>
<proteinExistence type="predicted"/>